<dbReference type="Gene3D" id="3.40.1190.10">
    <property type="entry name" value="Mur-like, catalytic domain"/>
    <property type="match status" value="1"/>
</dbReference>
<evidence type="ECO:0000313" key="13">
    <source>
        <dbReference type="Proteomes" id="UP001147653"/>
    </source>
</evidence>
<keyword evidence="7" id="KW-0963">Cytoplasm</keyword>
<keyword evidence="13" id="KW-1185">Reference proteome</keyword>
<dbReference type="Gene3D" id="3.90.190.20">
    <property type="entry name" value="Mur ligase, C-terminal domain"/>
    <property type="match status" value="1"/>
</dbReference>
<dbReference type="SUPFAM" id="SSF63418">
    <property type="entry name" value="MurE/MurF N-terminal domain"/>
    <property type="match status" value="1"/>
</dbReference>
<dbReference type="GO" id="GO:0071555">
    <property type="term" value="P:cell wall organization"/>
    <property type="evidence" value="ECO:0007669"/>
    <property type="project" value="UniProtKB-KW"/>
</dbReference>
<dbReference type="EMBL" id="JAPDDP010000029">
    <property type="protein sequence ID" value="MDA0182025.1"/>
    <property type="molecule type" value="Genomic_DNA"/>
</dbReference>
<evidence type="ECO:0000313" key="12">
    <source>
        <dbReference type="EMBL" id="MDA0182025.1"/>
    </source>
</evidence>
<dbReference type="GO" id="GO:0008765">
    <property type="term" value="F:UDP-N-acetylmuramoylalanyl-D-glutamate-2,6-diaminopimelate ligase activity"/>
    <property type="evidence" value="ECO:0007669"/>
    <property type="project" value="UniProtKB-UniRule"/>
</dbReference>
<evidence type="ECO:0000259" key="10">
    <source>
        <dbReference type="Pfam" id="PF02875"/>
    </source>
</evidence>
<dbReference type="InterPro" id="IPR013221">
    <property type="entry name" value="Mur_ligase_cen"/>
</dbReference>
<comment type="subcellular location">
    <subcellularLocation>
        <location evidence="7 8">Cytoplasm</location>
    </subcellularLocation>
</comment>
<feature type="binding site" evidence="7">
    <location>
        <begin position="142"/>
        <end position="143"/>
    </location>
    <ligand>
        <name>UDP-N-acetyl-alpha-D-muramoyl-L-alanyl-D-glutamate</name>
        <dbReference type="ChEBI" id="CHEBI:83900"/>
    </ligand>
</feature>
<evidence type="ECO:0000256" key="5">
    <source>
        <dbReference type="ARBA" id="ARBA00023306"/>
    </source>
</evidence>
<feature type="binding site" evidence="7">
    <location>
        <position position="443"/>
    </location>
    <ligand>
        <name>meso-2,6-diaminopimelate</name>
        <dbReference type="ChEBI" id="CHEBI:57791"/>
    </ligand>
</feature>
<keyword evidence="7 12" id="KW-0436">Ligase</keyword>
<dbReference type="NCBIfam" id="TIGR01085">
    <property type="entry name" value="murE"/>
    <property type="match status" value="1"/>
</dbReference>
<dbReference type="NCBIfam" id="NF001124">
    <property type="entry name" value="PRK00139.1-2"/>
    <property type="match status" value="1"/>
</dbReference>
<keyword evidence="7" id="KW-0547">Nucleotide-binding</keyword>
<dbReference type="GO" id="GO:0000287">
    <property type="term" value="F:magnesium ion binding"/>
    <property type="evidence" value="ECO:0007669"/>
    <property type="project" value="UniProtKB-UniRule"/>
</dbReference>
<gene>
    <name evidence="7" type="primary">murE</name>
    <name evidence="12" type="ORF">OJ997_17100</name>
</gene>
<evidence type="ECO:0000256" key="7">
    <source>
        <dbReference type="HAMAP-Rule" id="MF_00208"/>
    </source>
</evidence>
<keyword evidence="7" id="KW-0067">ATP-binding</keyword>
<comment type="cofactor">
    <cofactor evidence="7">
        <name>Mg(2+)</name>
        <dbReference type="ChEBI" id="CHEBI:18420"/>
    </cofactor>
</comment>
<dbReference type="SUPFAM" id="SSF53623">
    <property type="entry name" value="MurD-like peptide ligases, catalytic domain"/>
    <property type="match status" value="1"/>
</dbReference>
<comment type="PTM">
    <text evidence="7">Carboxylation is probably crucial for Mg(2+) binding and, consequently, for the gamma-phosphate positioning of ATP.</text>
</comment>
<feature type="binding site" evidence="7">
    <location>
        <position position="177"/>
    </location>
    <ligand>
        <name>UDP-N-acetyl-alpha-D-muramoyl-L-alanyl-D-glutamate</name>
        <dbReference type="ChEBI" id="CHEBI:83900"/>
    </ligand>
</feature>
<keyword evidence="3 7" id="KW-0133">Cell shape</keyword>
<reference evidence="12" key="1">
    <citation type="submission" date="2022-10" db="EMBL/GenBank/DDBJ databases">
        <title>The WGS of Solirubrobacter phytolaccae KCTC 29190.</title>
        <authorList>
            <person name="Jiang Z."/>
        </authorList>
    </citation>
    <scope>NUCLEOTIDE SEQUENCE</scope>
    <source>
        <strain evidence="12">KCTC 29190</strain>
    </source>
</reference>
<dbReference type="PANTHER" id="PTHR23135">
    <property type="entry name" value="MUR LIGASE FAMILY MEMBER"/>
    <property type="match status" value="1"/>
</dbReference>
<dbReference type="InterPro" id="IPR004101">
    <property type="entry name" value="Mur_ligase_C"/>
</dbReference>
<dbReference type="NCBIfam" id="NF001126">
    <property type="entry name" value="PRK00139.1-4"/>
    <property type="match status" value="1"/>
</dbReference>
<dbReference type="Pfam" id="PF01225">
    <property type="entry name" value="Mur_ligase"/>
    <property type="match status" value="1"/>
</dbReference>
<comment type="similarity">
    <text evidence="1 7">Belongs to the MurCDEF family. MurE subfamily.</text>
</comment>
<dbReference type="Proteomes" id="UP001147653">
    <property type="component" value="Unassembled WGS sequence"/>
</dbReference>
<feature type="modified residue" description="N6-carboxylysine" evidence="7">
    <location>
        <position position="209"/>
    </location>
</feature>
<dbReference type="InterPro" id="IPR036615">
    <property type="entry name" value="Mur_ligase_C_dom_sf"/>
</dbReference>
<dbReference type="InterPro" id="IPR000713">
    <property type="entry name" value="Mur_ligase_N"/>
</dbReference>
<comment type="catalytic activity">
    <reaction evidence="7">
        <text>UDP-N-acetyl-alpha-D-muramoyl-L-alanyl-D-glutamate + meso-2,6-diaminopimelate + ATP = UDP-N-acetyl-alpha-D-muramoyl-L-alanyl-gamma-D-glutamyl-meso-2,6-diaminopimelate + ADP + phosphate + H(+)</text>
        <dbReference type="Rhea" id="RHEA:23676"/>
        <dbReference type="ChEBI" id="CHEBI:15378"/>
        <dbReference type="ChEBI" id="CHEBI:30616"/>
        <dbReference type="ChEBI" id="CHEBI:43474"/>
        <dbReference type="ChEBI" id="CHEBI:57791"/>
        <dbReference type="ChEBI" id="CHEBI:83900"/>
        <dbReference type="ChEBI" id="CHEBI:83905"/>
        <dbReference type="ChEBI" id="CHEBI:456216"/>
        <dbReference type="EC" id="6.3.2.13"/>
    </reaction>
</comment>
<feature type="binding site" evidence="7">
    <location>
        <begin position="100"/>
        <end position="106"/>
    </location>
    <ligand>
        <name>ATP</name>
        <dbReference type="ChEBI" id="CHEBI:30616"/>
    </ligand>
</feature>
<dbReference type="RefSeq" id="WP_270026383.1">
    <property type="nucleotide sequence ID" value="NZ_JAPDDP010000029.1"/>
</dbReference>
<dbReference type="HAMAP" id="MF_00208">
    <property type="entry name" value="MurE"/>
    <property type="match status" value="1"/>
</dbReference>
<evidence type="ECO:0000259" key="9">
    <source>
        <dbReference type="Pfam" id="PF01225"/>
    </source>
</evidence>
<accession>A0A9X3NBU7</accession>
<comment type="caution">
    <text evidence="7">Lacks conserved residue(s) required for the propagation of feature annotation.</text>
</comment>
<dbReference type="EC" id="6.3.2.13" evidence="7"/>
<sequence length="477" mass="50421">MTLRELLGDGPDVVVTGLTFDNRLVGPGTLFFCVPGFTRDGHDFAPDAVARGAVALVVQRPLGLGVPEFQVEDVRAAMAQVAARFYGDPTAELQVVGITGTNGKTTSAFLTRALLEGAGLSTGLLGTVKSVVGGEERAVVRTTPEAIDLQSTFRDMLDAGDQACAMEISSHALELKRADAIHVAAAVFTNLTQDHLDFHPTMEAYFQAKRLLFASPLTRTKIVNADDAYGRRLIEEFDCVTFAIEAEADYRAVAVQTDATGCDFVAVTPDGDFPARVPIPGRFNVLNALGAWAAARALGASPATITESLAHAATAPGRFQPVEAGQPFGVVVDYAHKPDALEQVLLAAREMASGRLIVVVGAGGDRDRGKRPIMGEIAARLADVALITSDNPRSEAPEAIIDEIVAGIPDAPHASVERDADRRAMIFHAIELAQPGDVVVIAGKGHEQGQEFENGRKEPFDDSLVAREAIAAKVPAS</sequence>
<comment type="caution">
    <text evidence="12">The sequence shown here is derived from an EMBL/GenBank/DDBJ whole genome shotgun (WGS) entry which is preliminary data.</text>
</comment>
<keyword evidence="5 7" id="KW-0131">Cell cycle</keyword>
<keyword evidence="2 7" id="KW-0132">Cell division</keyword>
<organism evidence="12 13">
    <name type="scientific">Solirubrobacter phytolaccae</name>
    <dbReference type="NCBI Taxonomy" id="1404360"/>
    <lineage>
        <taxon>Bacteria</taxon>
        <taxon>Bacillati</taxon>
        <taxon>Actinomycetota</taxon>
        <taxon>Thermoleophilia</taxon>
        <taxon>Solirubrobacterales</taxon>
        <taxon>Solirubrobacteraceae</taxon>
        <taxon>Solirubrobacter</taxon>
    </lineage>
</organism>
<proteinExistence type="inferred from homology"/>
<evidence type="ECO:0000259" key="11">
    <source>
        <dbReference type="Pfam" id="PF08245"/>
    </source>
</evidence>
<dbReference type="GO" id="GO:0009252">
    <property type="term" value="P:peptidoglycan biosynthetic process"/>
    <property type="evidence" value="ECO:0007669"/>
    <property type="project" value="UniProtKB-UniRule"/>
</dbReference>
<feature type="domain" description="Mur ligase C-terminal" evidence="10">
    <location>
        <begin position="317"/>
        <end position="445"/>
    </location>
</feature>
<evidence type="ECO:0000256" key="2">
    <source>
        <dbReference type="ARBA" id="ARBA00022618"/>
    </source>
</evidence>
<dbReference type="Gene3D" id="3.40.1390.10">
    <property type="entry name" value="MurE/MurF, N-terminal domain"/>
    <property type="match status" value="1"/>
</dbReference>
<comment type="function">
    <text evidence="7">Catalyzes the addition of meso-diaminopimelic acid to the nucleotide precursor UDP-N-acetylmuramoyl-L-alanyl-D-glutamate (UMAG) in the biosynthesis of bacterial cell-wall peptidoglycan.</text>
</comment>
<dbReference type="SUPFAM" id="SSF53244">
    <property type="entry name" value="MurD-like peptide ligases, peptide-binding domain"/>
    <property type="match status" value="1"/>
</dbReference>
<feature type="binding site" evidence="7">
    <location>
        <begin position="390"/>
        <end position="393"/>
    </location>
    <ligand>
        <name>meso-2,6-diaminopimelate</name>
        <dbReference type="ChEBI" id="CHEBI:57791"/>
    </ligand>
</feature>
<feature type="binding site" evidence="7">
    <location>
        <position position="366"/>
    </location>
    <ligand>
        <name>meso-2,6-diaminopimelate</name>
        <dbReference type="ChEBI" id="CHEBI:57791"/>
    </ligand>
</feature>
<feature type="binding site" evidence="7">
    <location>
        <position position="169"/>
    </location>
    <ligand>
        <name>UDP-N-acetyl-alpha-D-muramoyl-L-alanyl-D-glutamate</name>
        <dbReference type="ChEBI" id="CHEBI:83900"/>
    </ligand>
</feature>
<dbReference type="GO" id="GO:0005524">
    <property type="term" value="F:ATP binding"/>
    <property type="evidence" value="ECO:0007669"/>
    <property type="project" value="UniProtKB-UniRule"/>
</dbReference>
<dbReference type="GO" id="GO:0005737">
    <property type="term" value="C:cytoplasm"/>
    <property type="evidence" value="ECO:0007669"/>
    <property type="project" value="UniProtKB-SubCell"/>
</dbReference>
<dbReference type="InterPro" id="IPR036565">
    <property type="entry name" value="Mur-like_cat_sf"/>
</dbReference>
<protein>
    <recommendedName>
        <fullName evidence="7">UDP-N-acetylmuramoyl-L-alanyl-D-glutamate--2,6-diaminopimelate ligase</fullName>
        <ecNumber evidence="7">6.3.2.13</ecNumber>
    </recommendedName>
    <alternativeName>
        <fullName evidence="7">Meso-A2pm-adding enzyme</fullName>
    </alternativeName>
    <alternativeName>
        <fullName evidence="7">Meso-diaminopimelate-adding enzyme</fullName>
    </alternativeName>
    <alternativeName>
        <fullName evidence="7">UDP-MurNAc-L-Ala-D-Glu:meso-diaminopimelate ligase</fullName>
    </alternativeName>
    <alternativeName>
        <fullName evidence="7">UDP-MurNAc-tripeptide synthetase</fullName>
    </alternativeName>
    <alternativeName>
        <fullName evidence="7">UDP-N-acetylmuramyl-tripeptide synthetase</fullName>
    </alternativeName>
</protein>
<dbReference type="Pfam" id="PF02875">
    <property type="entry name" value="Mur_ligase_C"/>
    <property type="match status" value="1"/>
</dbReference>
<dbReference type="InterPro" id="IPR035911">
    <property type="entry name" value="MurE/MurF_N"/>
</dbReference>
<evidence type="ECO:0000256" key="6">
    <source>
        <dbReference type="ARBA" id="ARBA00023316"/>
    </source>
</evidence>
<evidence type="ECO:0000256" key="3">
    <source>
        <dbReference type="ARBA" id="ARBA00022960"/>
    </source>
</evidence>
<feature type="domain" description="Mur ligase N-terminal catalytic" evidence="9">
    <location>
        <begin position="15"/>
        <end position="86"/>
    </location>
</feature>
<feature type="domain" description="Mur ligase central" evidence="11">
    <location>
        <begin position="98"/>
        <end position="295"/>
    </location>
</feature>
<evidence type="ECO:0000256" key="1">
    <source>
        <dbReference type="ARBA" id="ARBA00005898"/>
    </source>
</evidence>
<feature type="binding site" evidence="7">
    <location>
        <position position="447"/>
    </location>
    <ligand>
        <name>meso-2,6-diaminopimelate</name>
        <dbReference type="ChEBI" id="CHEBI:57791"/>
    </ligand>
</feature>
<feature type="short sequence motif" description="Meso-diaminopimelate recognition motif" evidence="7">
    <location>
        <begin position="390"/>
        <end position="393"/>
    </location>
</feature>
<dbReference type="AlphaFoldDB" id="A0A9X3NBU7"/>
<comment type="pathway">
    <text evidence="7 8">Cell wall biogenesis; peptidoglycan biosynthesis.</text>
</comment>
<dbReference type="PANTHER" id="PTHR23135:SF4">
    <property type="entry name" value="UDP-N-ACETYLMURAMOYL-L-ALANYL-D-GLUTAMATE--2,6-DIAMINOPIMELATE LIGASE MURE HOMOLOG, CHLOROPLASTIC"/>
    <property type="match status" value="1"/>
</dbReference>
<name>A0A9X3NBU7_9ACTN</name>
<dbReference type="Pfam" id="PF08245">
    <property type="entry name" value="Mur_ligase_M"/>
    <property type="match status" value="1"/>
</dbReference>
<evidence type="ECO:0000256" key="4">
    <source>
        <dbReference type="ARBA" id="ARBA00022984"/>
    </source>
</evidence>
<keyword evidence="6 7" id="KW-0961">Cell wall biogenesis/degradation</keyword>
<evidence type="ECO:0000256" key="8">
    <source>
        <dbReference type="RuleBase" id="RU004135"/>
    </source>
</evidence>
<dbReference type="GO" id="GO:0008360">
    <property type="term" value="P:regulation of cell shape"/>
    <property type="evidence" value="ECO:0007669"/>
    <property type="project" value="UniProtKB-KW"/>
</dbReference>
<dbReference type="InterPro" id="IPR005761">
    <property type="entry name" value="UDP-N-AcMur-Glu-dNH2Pim_ligase"/>
</dbReference>
<keyword evidence="7" id="KW-0460">Magnesium</keyword>
<keyword evidence="4 7" id="KW-0573">Peptidoglycan synthesis</keyword>
<dbReference type="GO" id="GO:0051301">
    <property type="term" value="P:cell division"/>
    <property type="evidence" value="ECO:0007669"/>
    <property type="project" value="UniProtKB-KW"/>
</dbReference>